<keyword evidence="4 6" id="KW-0520">NAD</keyword>
<dbReference type="InterPro" id="IPR017953">
    <property type="entry name" value="Carbohydrate_kinase_pred_CS"/>
</dbReference>
<sequence length="296" mass="30762">MNHQPPVSFPKREHDSHKGSFGRVLLCGGSREMAGSIALSSMAALHTGSGLVSAAVPDRCLETVAAFHPCVMTIPLADASRGHFATAAADELGSRLDGLDAIGCGPGMTTNDGSMQIVRRLIEPMKLARVFDADALNCLAKMEWAKQDPVSPETSPSNGDDARNIVLTPHPGELGRLTGAGAKDRDLQIEAAQKLAAHHRVTIVVKGGPTVVVDATRTWTNSTGNPGMATAGTGDVLTGVITSLLGQGLSPWDAARLGVWIHGSAGDRAAAEYGQPGMSAYELLAELPKVIAAFDS</sequence>
<evidence type="ECO:0000256" key="1">
    <source>
        <dbReference type="ARBA" id="ARBA00022741"/>
    </source>
</evidence>
<feature type="binding site" evidence="6">
    <location>
        <position position="235"/>
    </location>
    <ligand>
        <name>(6S)-NADPHX</name>
        <dbReference type="ChEBI" id="CHEBI:64076"/>
    </ligand>
</feature>
<comment type="caution">
    <text evidence="6">Lacks conserved residue(s) required for the propagation of feature annotation.</text>
</comment>
<dbReference type="SUPFAM" id="SSF53613">
    <property type="entry name" value="Ribokinase-like"/>
    <property type="match status" value="1"/>
</dbReference>
<dbReference type="PROSITE" id="PS01050">
    <property type="entry name" value="YJEF_C_2"/>
    <property type="match status" value="1"/>
</dbReference>
<comment type="cofactor">
    <cofactor evidence="6">
        <name>Mg(2+)</name>
        <dbReference type="ChEBI" id="CHEBI:18420"/>
    </cofactor>
</comment>
<feature type="binding site" evidence="6">
    <location>
        <position position="107"/>
    </location>
    <ligand>
        <name>(6S)-NADPHX</name>
        <dbReference type="ChEBI" id="CHEBI:64076"/>
    </ligand>
</feature>
<comment type="catalytic activity">
    <reaction evidence="6">
        <text>(6S)-NADHX + ADP = AMP + phosphate + NADH + H(+)</text>
        <dbReference type="Rhea" id="RHEA:32223"/>
        <dbReference type="ChEBI" id="CHEBI:15378"/>
        <dbReference type="ChEBI" id="CHEBI:43474"/>
        <dbReference type="ChEBI" id="CHEBI:57945"/>
        <dbReference type="ChEBI" id="CHEBI:64074"/>
        <dbReference type="ChEBI" id="CHEBI:456215"/>
        <dbReference type="ChEBI" id="CHEBI:456216"/>
        <dbReference type="EC" id="4.2.1.136"/>
    </reaction>
</comment>
<comment type="function">
    <text evidence="6">Catalyzes the dehydration of the S-form of NAD(P)HX at the expense of ADP, which is converted to AMP. Together with NAD(P)HX epimerase, which catalyzes the epimerization of the S- and R-forms, the enzyme allows the repair of both epimers of NAD(P)HX, a damaged form of NAD(P)H that is a result of enzymatic or heat-dependent hydration.</text>
</comment>
<dbReference type="RefSeq" id="WP_345683433.1">
    <property type="nucleotide sequence ID" value="NZ_BAABRO010000003.1"/>
</dbReference>
<feature type="binding site" evidence="6">
    <location>
        <begin position="206"/>
        <end position="210"/>
    </location>
    <ligand>
        <name>AMP</name>
        <dbReference type="ChEBI" id="CHEBI:456215"/>
    </ligand>
</feature>
<dbReference type="Gene3D" id="3.40.1190.20">
    <property type="match status" value="1"/>
</dbReference>
<evidence type="ECO:0000256" key="3">
    <source>
        <dbReference type="ARBA" id="ARBA00022857"/>
    </source>
</evidence>
<gene>
    <name evidence="8" type="primary">nnr_1</name>
    <name evidence="6" type="synonym">nnrD</name>
    <name evidence="8" type="ORF">Rcae01_01945</name>
</gene>
<comment type="caution">
    <text evidence="8">The sequence shown here is derived from an EMBL/GenBank/DDBJ whole genome shotgun (WGS) entry which is preliminary data.</text>
</comment>
<keyword evidence="5 6" id="KW-0456">Lyase</keyword>
<dbReference type="Proteomes" id="UP001416858">
    <property type="component" value="Unassembled WGS sequence"/>
</dbReference>
<reference evidence="8 9" key="1">
    <citation type="submission" date="2024-02" db="EMBL/GenBank/DDBJ databases">
        <title>Rhodopirellula caenicola NBRC 110016.</title>
        <authorList>
            <person name="Ichikawa N."/>
            <person name="Katano-Makiyama Y."/>
            <person name="Hidaka K."/>
        </authorList>
    </citation>
    <scope>NUCLEOTIDE SEQUENCE [LARGE SCALE GENOMIC DNA]</scope>
    <source>
        <strain evidence="8 9">NBRC 110016</strain>
    </source>
</reference>
<keyword evidence="1 6" id="KW-0547">Nucleotide-binding</keyword>
<evidence type="ECO:0000256" key="4">
    <source>
        <dbReference type="ARBA" id="ARBA00023027"/>
    </source>
</evidence>
<accession>A0ABP9VMU5</accession>
<dbReference type="CDD" id="cd01171">
    <property type="entry name" value="YXKO-related"/>
    <property type="match status" value="1"/>
</dbReference>
<dbReference type="InterPro" id="IPR029056">
    <property type="entry name" value="Ribokinase-like"/>
</dbReference>
<dbReference type="PANTHER" id="PTHR12592:SF0">
    <property type="entry name" value="ATP-DEPENDENT (S)-NAD(P)H-HYDRATE DEHYDRATASE"/>
    <property type="match status" value="1"/>
</dbReference>
<feature type="domain" description="YjeF C-terminal" evidence="7">
    <location>
        <begin position="1"/>
        <end position="294"/>
    </location>
</feature>
<dbReference type="Pfam" id="PF01256">
    <property type="entry name" value="Carb_kinase"/>
    <property type="match status" value="1"/>
</dbReference>
<dbReference type="PROSITE" id="PS51383">
    <property type="entry name" value="YJEF_C_3"/>
    <property type="match status" value="1"/>
</dbReference>
<comment type="similarity">
    <text evidence="6">Belongs to the NnrD/CARKD family.</text>
</comment>
<dbReference type="NCBIfam" id="TIGR00196">
    <property type="entry name" value="yjeF_cterm"/>
    <property type="match status" value="1"/>
</dbReference>
<dbReference type="EC" id="4.2.1.136" evidence="6"/>
<keyword evidence="9" id="KW-1185">Reference proteome</keyword>
<keyword evidence="2 6" id="KW-0067">ATP-binding</keyword>
<name>A0ABP9VMU5_9BACT</name>
<comment type="subunit">
    <text evidence="6">Homotetramer.</text>
</comment>
<feature type="binding site" evidence="6">
    <location>
        <position position="170"/>
    </location>
    <ligand>
        <name>(6S)-NADPHX</name>
        <dbReference type="ChEBI" id="CHEBI:64076"/>
    </ligand>
</feature>
<dbReference type="InterPro" id="IPR000631">
    <property type="entry name" value="CARKD"/>
</dbReference>
<evidence type="ECO:0000259" key="7">
    <source>
        <dbReference type="PROSITE" id="PS51383"/>
    </source>
</evidence>
<protein>
    <recommendedName>
        <fullName evidence="6">ADP-dependent (S)-NAD(P)H-hydrate dehydratase</fullName>
        <ecNumber evidence="6">4.2.1.136</ecNumber>
    </recommendedName>
    <alternativeName>
        <fullName evidence="6">ADP-dependent NAD(P)HX dehydratase</fullName>
    </alternativeName>
</protein>
<dbReference type="HAMAP" id="MF_01965">
    <property type="entry name" value="NADHX_dehydratase"/>
    <property type="match status" value="1"/>
</dbReference>
<evidence type="ECO:0000256" key="6">
    <source>
        <dbReference type="HAMAP-Rule" id="MF_01965"/>
    </source>
</evidence>
<evidence type="ECO:0000256" key="2">
    <source>
        <dbReference type="ARBA" id="ARBA00022840"/>
    </source>
</evidence>
<evidence type="ECO:0000313" key="9">
    <source>
        <dbReference type="Proteomes" id="UP001416858"/>
    </source>
</evidence>
<comment type="catalytic activity">
    <reaction evidence="6">
        <text>(6S)-NADPHX + ADP = AMP + phosphate + NADPH + H(+)</text>
        <dbReference type="Rhea" id="RHEA:32235"/>
        <dbReference type="ChEBI" id="CHEBI:15378"/>
        <dbReference type="ChEBI" id="CHEBI:43474"/>
        <dbReference type="ChEBI" id="CHEBI:57783"/>
        <dbReference type="ChEBI" id="CHEBI:64076"/>
        <dbReference type="ChEBI" id="CHEBI:456215"/>
        <dbReference type="ChEBI" id="CHEBI:456216"/>
        <dbReference type="EC" id="4.2.1.136"/>
    </reaction>
</comment>
<dbReference type="EMBL" id="BAABRO010000003">
    <property type="protein sequence ID" value="GAA5506492.1"/>
    <property type="molecule type" value="Genomic_DNA"/>
</dbReference>
<dbReference type="PANTHER" id="PTHR12592">
    <property type="entry name" value="ATP-DEPENDENT (S)-NAD(P)H-HYDRATE DEHYDRATASE FAMILY MEMBER"/>
    <property type="match status" value="1"/>
</dbReference>
<evidence type="ECO:0000313" key="8">
    <source>
        <dbReference type="EMBL" id="GAA5506492.1"/>
    </source>
</evidence>
<keyword evidence="3 6" id="KW-0521">NADP</keyword>
<proteinExistence type="inferred from homology"/>
<feature type="binding site" evidence="6">
    <location>
        <position position="234"/>
    </location>
    <ligand>
        <name>AMP</name>
        <dbReference type="ChEBI" id="CHEBI:456215"/>
    </ligand>
</feature>
<evidence type="ECO:0000256" key="5">
    <source>
        <dbReference type="ARBA" id="ARBA00023239"/>
    </source>
</evidence>
<organism evidence="8 9">
    <name type="scientific">Novipirellula caenicola</name>
    <dbReference type="NCBI Taxonomy" id="1536901"/>
    <lineage>
        <taxon>Bacteria</taxon>
        <taxon>Pseudomonadati</taxon>
        <taxon>Planctomycetota</taxon>
        <taxon>Planctomycetia</taxon>
        <taxon>Pirellulales</taxon>
        <taxon>Pirellulaceae</taxon>
        <taxon>Novipirellula</taxon>
    </lineage>
</organism>